<sequence>MQQNDSPFDDAPRGAEAPVQSETVTSTGHPGMAQPSSEHDRPQADSTDADSDLSLFGETEMSGFRARWNDVQAGFVDDPKQCVQTADALVSEVVDQLTSGFTEARARMEAQWARGEDASTEDLRVALKRYREFFQRLLSV</sequence>
<dbReference type="EMBL" id="JAUMSQ010000307">
    <property type="protein sequence ID" value="MDO3639339.1"/>
    <property type="molecule type" value="Genomic_DNA"/>
</dbReference>
<dbReference type="Proteomes" id="UP001168823">
    <property type="component" value="Unassembled WGS sequence"/>
</dbReference>
<evidence type="ECO:0000256" key="1">
    <source>
        <dbReference type="SAM" id="MobiDB-lite"/>
    </source>
</evidence>
<keyword evidence="3" id="KW-1185">Reference proteome</keyword>
<gene>
    <name evidence="2" type="ORF">Q2100_26600</name>
</gene>
<feature type="region of interest" description="Disordered" evidence="1">
    <location>
        <begin position="1"/>
        <end position="56"/>
    </location>
</feature>
<protein>
    <submittedName>
        <fullName evidence="2">Uncharacterized protein</fullName>
    </submittedName>
</protein>
<evidence type="ECO:0000313" key="2">
    <source>
        <dbReference type="EMBL" id="MDO3639339.1"/>
    </source>
</evidence>
<organism evidence="2 3">
    <name type="scientific">Mycolicibacterium arseniciresistens</name>
    <dbReference type="NCBI Taxonomy" id="3062257"/>
    <lineage>
        <taxon>Bacteria</taxon>
        <taxon>Bacillati</taxon>
        <taxon>Actinomycetota</taxon>
        <taxon>Actinomycetes</taxon>
        <taxon>Mycobacteriales</taxon>
        <taxon>Mycobacteriaceae</taxon>
        <taxon>Mycolicibacterium</taxon>
    </lineage>
</organism>
<evidence type="ECO:0000313" key="3">
    <source>
        <dbReference type="Proteomes" id="UP001168823"/>
    </source>
</evidence>
<comment type="caution">
    <text evidence="2">The sequence shown here is derived from an EMBL/GenBank/DDBJ whole genome shotgun (WGS) entry which is preliminary data.</text>
</comment>
<accession>A0ABT8UNG7</accession>
<proteinExistence type="predicted"/>
<name>A0ABT8UNG7_9MYCO</name>
<reference evidence="2" key="1">
    <citation type="submission" date="2023-07" db="EMBL/GenBank/DDBJ databases">
        <title>Mycolicibacterium sp. nov., a novel bacterial species.</title>
        <authorList>
            <person name="Cao Y."/>
        </authorList>
    </citation>
    <scope>NUCLEOTIDE SEQUENCE</scope>
    <source>
        <strain evidence="2">KC 300</strain>
    </source>
</reference>